<evidence type="ECO:0000256" key="4">
    <source>
        <dbReference type="ARBA" id="ARBA00022658"/>
    </source>
</evidence>
<feature type="region of interest" description="Disordered" evidence="9">
    <location>
        <begin position="460"/>
        <end position="490"/>
    </location>
</feature>
<dbReference type="Proteomes" id="UP000585474">
    <property type="component" value="Unassembled WGS sequence"/>
</dbReference>
<keyword evidence="8" id="KW-0378">Hydrolase</keyword>
<keyword evidence="6" id="KW-0548">Nucleotidyltransferase</keyword>
<dbReference type="GO" id="GO:0016787">
    <property type="term" value="F:hydrolase activity"/>
    <property type="evidence" value="ECO:0007669"/>
    <property type="project" value="UniProtKB-KW"/>
</dbReference>
<organism evidence="12 13">
    <name type="scientific">Actinidia rufa</name>
    <dbReference type="NCBI Taxonomy" id="165716"/>
    <lineage>
        <taxon>Eukaryota</taxon>
        <taxon>Viridiplantae</taxon>
        <taxon>Streptophyta</taxon>
        <taxon>Embryophyta</taxon>
        <taxon>Tracheophyta</taxon>
        <taxon>Spermatophyta</taxon>
        <taxon>Magnoliopsida</taxon>
        <taxon>eudicotyledons</taxon>
        <taxon>Gunneridae</taxon>
        <taxon>Pentapetalae</taxon>
        <taxon>asterids</taxon>
        <taxon>Ericales</taxon>
        <taxon>Actinidiaceae</taxon>
        <taxon>Actinidia</taxon>
    </lineage>
</organism>
<evidence type="ECO:0000256" key="7">
    <source>
        <dbReference type="ARBA" id="ARBA00022741"/>
    </source>
</evidence>
<evidence type="ECO:0000256" key="5">
    <source>
        <dbReference type="ARBA" id="ARBA00022679"/>
    </source>
</evidence>
<reference evidence="12 13" key="1">
    <citation type="submission" date="2019-07" db="EMBL/GenBank/DDBJ databases">
        <title>De Novo Assembly of kiwifruit Actinidia rufa.</title>
        <authorList>
            <person name="Sugita-Konishi S."/>
            <person name="Sato K."/>
            <person name="Mori E."/>
            <person name="Abe Y."/>
            <person name="Kisaki G."/>
            <person name="Hamano K."/>
            <person name="Suezawa K."/>
            <person name="Otani M."/>
            <person name="Fukuda T."/>
            <person name="Manabe T."/>
            <person name="Gomi K."/>
            <person name="Tabuchi M."/>
            <person name="Akimitsu K."/>
            <person name="Kataoka I."/>
        </authorList>
    </citation>
    <scope>NUCLEOTIDE SEQUENCE [LARGE SCALE GENOMIC DNA]</scope>
    <source>
        <strain evidence="13">cv. Fuchu</strain>
    </source>
</reference>
<dbReference type="Pfam" id="PF26216">
    <property type="entry name" value="GDPGP1_C"/>
    <property type="match status" value="1"/>
</dbReference>
<evidence type="ECO:0000256" key="2">
    <source>
        <dbReference type="ARBA" id="ARBA00006451"/>
    </source>
</evidence>
<dbReference type="GO" id="GO:0006006">
    <property type="term" value="P:glucose metabolic process"/>
    <property type="evidence" value="ECO:0007669"/>
    <property type="project" value="TreeGrafter"/>
</dbReference>
<dbReference type="InterPro" id="IPR026506">
    <property type="entry name" value="GDPGP"/>
</dbReference>
<dbReference type="InterPro" id="IPR058866">
    <property type="entry name" value="GDPGP1_N"/>
</dbReference>
<evidence type="ECO:0000313" key="13">
    <source>
        <dbReference type="Proteomes" id="UP000585474"/>
    </source>
</evidence>
<dbReference type="OrthoDB" id="417175at2759"/>
<dbReference type="GO" id="GO:0005737">
    <property type="term" value="C:cytoplasm"/>
    <property type="evidence" value="ECO:0007669"/>
    <property type="project" value="UniProtKB-SubCell"/>
</dbReference>
<protein>
    <submittedName>
        <fullName evidence="12">GDP-L-galactose phosphorylase 1</fullName>
    </submittedName>
</protein>
<dbReference type="GO" id="GO:0005085">
    <property type="term" value="F:guanyl-nucleotide exchange factor activity"/>
    <property type="evidence" value="ECO:0007669"/>
    <property type="project" value="UniProtKB-KW"/>
</dbReference>
<dbReference type="PANTHER" id="PTHR20884">
    <property type="entry name" value="GDP-D-GLUCOSE PHOSPHORYLASE 1"/>
    <property type="match status" value="1"/>
</dbReference>
<evidence type="ECO:0000259" key="11">
    <source>
        <dbReference type="Pfam" id="PF26217"/>
    </source>
</evidence>
<name>A0A7J0H8Y7_9ERIC</name>
<dbReference type="Pfam" id="PF26217">
    <property type="entry name" value="GDPGP1_N"/>
    <property type="match status" value="1"/>
</dbReference>
<proteinExistence type="inferred from homology"/>
<keyword evidence="7" id="KW-0547">Nucleotide-binding</keyword>
<keyword evidence="13" id="KW-1185">Reference proteome</keyword>
<evidence type="ECO:0000256" key="8">
    <source>
        <dbReference type="ARBA" id="ARBA00022801"/>
    </source>
</evidence>
<dbReference type="PANTHER" id="PTHR20884:SF21">
    <property type="entry name" value="GDP-L-GALACTOSE PHOSPHORYLASE 1"/>
    <property type="match status" value="1"/>
</dbReference>
<comment type="caution">
    <text evidence="12">The sequence shown here is derived from an EMBL/GenBank/DDBJ whole genome shotgun (WGS) entry which is preliminary data.</text>
</comment>
<sequence>MLWVHSTCTLNAHFSAFRLAGCWTERIEWTPHPANSNAPSHQSRETLRRTADVAPCRPKAVAPLISYSSPAAVTSLSPSTSLIGFRLLFPISKRMRPTTALDLAVVAAETASRSVAFKGQKLPLYAFKRVNEVVGEKGVLALDNEEAPFAFLDSLLLGEWEDRVQRGLFRYDVTACETKVIPGEYGFIAQLNEGRHLKKRPTEFRVDKVLQPFDGSKFNFTKVGQEEVLFQFEASNDNEVQFFPNAPIDVENSPSVVAINVSPIEYGHVLLIPSILECLPQRIDRESFLLALHMAAEAGNPYFRLGYNSLGAFATINHLHFQAYYLAVPFPIEKAPTRKITTLNGGVKISELLNYPVRGPCFRGWKYSGRFVQCREAILLRVCYAEKQALGEVSSELLDTQVNPAVWEISGHMVLKRKEDYEEASEGNAWRLLAEVSLSEERFEEVKALIFEAISCADDGSGSTAENLLEEPDDNPQSREEANDALNKAPTVVWCRESKNA</sequence>
<keyword evidence="5" id="KW-0808">Transferase</keyword>
<keyword evidence="3" id="KW-0963">Cytoplasm</keyword>
<gene>
    <name evidence="12" type="ORF">Acr_28g0002770</name>
</gene>
<evidence type="ECO:0000256" key="9">
    <source>
        <dbReference type="SAM" id="MobiDB-lite"/>
    </source>
</evidence>
<accession>A0A7J0H8Y7</accession>
<keyword evidence="4" id="KW-0344">Guanine-nucleotide releasing factor</keyword>
<evidence type="ECO:0000256" key="6">
    <source>
        <dbReference type="ARBA" id="ARBA00022695"/>
    </source>
</evidence>
<dbReference type="GO" id="GO:0000166">
    <property type="term" value="F:nucleotide binding"/>
    <property type="evidence" value="ECO:0007669"/>
    <property type="project" value="UniProtKB-KW"/>
</dbReference>
<comment type="subcellular location">
    <subcellularLocation>
        <location evidence="1">Cytoplasm</location>
    </subcellularLocation>
</comment>
<evidence type="ECO:0000313" key="12">
    <source>
        <dbReference type="EMBL" id="GFZ19572.1"/>
    </source>
</evidence>
<feature type="domain" description="GDPGP1-like C-terminal" evidence="10">
    <location>
        <begin position="378"/>
        <end position="455"/>
    </location>
</feature>
<comment type="similarity">
    <text evidence="2">Belongs to the GDPGP1 family.</text>
</comment>
<dbReference type="InterPro" id="IPR058865">
    <property type="entry name" value="GDPGP1_C"/>
</dbReference>
<dbReference type="AlphaFoldDB" id="A0A7J0H8Y7"/>
<feature type="domain" description="GDPGP1-like N-terminal" evidence="11">
    <location>
        <begin position="152"/>
        <end position="324"/>
    </location>
</feature>
<evidence type="ECO:0000256" key="1">
    <source>
        <dbReference type="ARBA" id="ARBA00004496"/>
    </source>
</evidence>
<evidence type="ECO:0000256" key="3">
    <source>
        <dbReference type="ARBA" id="ARBA00022490"/>
    </source>
</evidence>
<dbReference type="EMBL" id="BJWL01000028">
    <property type="protein sequence ID" value="GFZ19572.1"/>
    <property type="molecule type" value="Genomic_DNA"/>
</dbReference>
<dbReference type="GO" id="GO:0080048">
    <property type="term" value="F:GDP-D-glucose phosphorylase activity"/>
    <property type="evidence" value="ECO:0007669"/>
    <property type="project" value="InterPro"/>
</dbReference>
<evidence type="ECO:0000259" key="10">
    <source>
        <dbReference type="Pfam" id="PF26216"/>
    </source>
</evidence>